<protein>
    <recommendedName>
        <fullName evidence="4">Flagellar hook-basal body complex protein FliE</fullName>
    </recommendedName>
</protein>
<evidence type="ECO:0000313" key="6">
    <source>
        <dbReference type="Proteomes" id="UP000320390"/>
    </source>
</evidence>
<accession>A0A518ELM2</accession>
<dbReference type="PRINTS" id="PR01006">
    <property type="entry name" value="FLGHOOKFLIE"/>
</dbReference>
<keyword evidence="5" id="KW-0966">Cell projection</keyword>
<name>A0A518ELM2_9BACT</name>
<evidence type="ECO:0000256" key="1">
    <source>
        <dbReference type="ARBA" id="ARBA00004117"/>
    </source>
</evidence>
<comment type="similarity">
    <text evidence="2 4">Belongs to the FliE family.</text>
</comment>
<evidence type="ECO:0000256" key="2">
    <source>
        <dbReference type="ARBA" id="ARBA00009272"/>
    </source>
</evidence>
<comment type="subcellular location">
    <subcellularLocation>
        <location evidence="1 4">Bacterial flagellum basal body</location>
    </subcellularLocation>
</comment>
<dbReference type="EMBL" id="CP036434">
    <property type="protein sequence ID" value="QDV04996.1"/>
    <property type="molecule type" value="Genomic_DNA"/>
</dbReference>
<dbReference type="HAMAP" id="MF_00724">
    <property type="entry name" value="FliE"/>
    <property type="match status" value="1"/>
</dbReference>
<dbReference type="Pfam" id="PF02049">
    <property type="entry name" value="FliE"/>
    <property type="match status" value="1"/>
</dbReference>
<dbReference type="AlphaFoldDB" id="A0A518ELM2"/>
<keyword evidence="5" id="KW-0282">Flagellum</keyword>
<dbReference type="GO" id="GO:0003774">
    <property type="term" value="F:cytoskeletal motor activity"/>
    <property type="evidence" value="ECO:0007669"/>
    <property type="project" value="InterPro"/>
</dbReference>
<dbReference type="GO" id="GO:0009425">
    <property type="term" value="C:bacterial-type flagellum basal body"/>
    <property type="evidence" value="ECO:0007669"/>
    <property type="project" value="UniProtKB-SubCell"/>
</dbReference>
<keyword evidence="3 4" id="KW-0975">Bacterial flagellum</keyword>
<dbReference type="PANTHER" id="PTHR34653:SF1">
    <property type="entry name" value="FLAGELLAR HOOK-BASAL BODY COMPLEX PROTEIN FLIE"/>
    <property type="match status" value="1"/>
</dbReference>
<dbReference type="Proteomes" id="UP000320390">
    <property type="component" value="Chromosome"/>
</dbReference>
<organism evidence="5 6">
    <name type="scientific">Saltatorellus ferox</name>
    <dbReference type="NCBI Taxonomy" id="2528018"/>
    <lineage>
        <taxon>Bacteria</taxon>
        <taxon>Pseudomonadati</taxon>
        <taxon>Planctomycetota</taxon>
        <taxon>Planctomycetia</taxon>
        <taxon>Planctomycetia incertae sedis</taxon>
        <taxon>Saltatorellus</taxon>
    </lineage>
</organism>
<dbReference type="OrthoDB" id="285952at2"/>
<dbReference type="GO" id="GO:0071973">
    <property type="term" value="P:bacterial-type flagellum-dependent cell motility"/>
    <property type="evidence" value="ECO:0007669"/>
    <property type="project" value="InterPro"/>
</dbReference>
<dbReference type="InterPro" id="IPR001624">
    <property type="entry name" value="FliE"/>
</dbReference>
<dbReference type="RefSeq" id="WP_145194425.1">
    <property type="nucleotide sequence ID" value="NZ_CP036434.1"/>
</dbReference>
<gene>
    <name evidence="4" type="primary">fliE</name>
    <name evidence="5" type="ORF">Poly30_04910</name>
</gene>
<keyword evidence="5" id="KW-0969">Cilium</keyword>
<dbReference type="PANTHER" id="PTHR34653">
    <property type="match status" value="1"/>
</dbReference>
<evidence type="ECO:0000256" key="3">
    <source>
        <dbReference type="ARBA" id="ARBA00023143"/>
    </source>
</evidence>
<proteinExistence type="inferred from homology"/>
<sequence length="119" mass="12553">MVNGIGGSGAGRTAIDAALKAIAARSRELGAPPDTSIGGAEIQTGASQGGFAEALKNGVNSVEEEVKKANEVQYGALEGRLDLHEVAAQLKESEMTFQFALQVRNKLMDAYREVMRMSV</sequence>
<evidence type="ECO:0000256" key="4">
    <source>
        <dbReference type="HAMAP-Rule" id="MF_00724"/>
    </source>
</evidence>
<keyword evidence="6" id="KW-1185">Reference proteome</keyword>
<dbReference type="GO" id="GO:0005198">
    <property type="term" value="F:structural molecule activity"/>
    <property type="evidence" value="ECO:0007669"/>
    <property type="project" value="InterPro"/>
</dbReference>
<evidence type="ECO:0000313" key="5">
    <source>
        <dbReference type="EMBL" id="QDV04996.1"/>
    </source>
</evidence>
<reference evidence="5 6" key="1">
    <citation type="submission" date="2019-02" db="EMBL/GenBank/DDBJ databases">
        <title>Deep-cultivation of Planctomycetes and their phenomic and genomic characterization uncovers novel biology.</title>
        <authorList>
            <person name="Wiegand S."/>
            <person name="Jogler M."/>
            <person name="Boedeker C."/>
            <person name="Pinto D."/>
            <person name="Vollmers J."/>
            <person name="Rivas-Marin E."/>
            <person name="Kohn T."/>
            <person name="Peeters S.H."/>
            <person name="Heuer A."/>
            <person name="Rast P."/>
            <person name="Oberbeckmann S."/>
            <person name="Bunk B."/>
            <person name="Jeske O."/>
            <person name="Meyerdierks A."/>
            <person name="Storesund J.E."/>
            <person name="Kallscheuer N."/>
            <person name="Luecker S."/>
            <person name="Lage O.M."/>
            <person name="Pohl T."/>
            <person name="Merkel B.J."/>
            <person name="Hornburger P."/>
            <person name="Mueller R.-W."/>
            <person name="Bruemmer F."/>
            <person name="Labrenz M."/>
            <person name="Spormann A.M."/>
            <person name="Op den Camp H."/>
            <person name="Overmann J."/>
            <person name="Amann R."/>
            <person name="Jetten M.S.M."/>
            <person name="Mascher T."/>
            <person name="Medema M.H."/>
            <person name="Devos D.P."/>
            <person name="Kaster A.-K."/>
            <person name="Ovreas L."/>
            <person name="Rohde M."/>
            <person name="Galperin M.Y."/>
            <person name="Jogler C."/>
        </authorList>
    </citation>
    <scope>NUCLEOTIDE SEQUENCE [LARGE SCALE GENOMIC DNA]</scope>
    <source>
        <strain evidence="5 6">Poly30</strain>
    </source>
</reference>